<dbReference type="EMBL" id="JARQWQ010000049">
    <property type="protein sequence ID" value="KAK2557440.1"/>
    <property type="molecule type" value="Genomic_DNA"/>
</dbReference>
<accession>A0AAD9QAT5</accession>
<reference evidence="1" key="2">
    <citation type="journal article" date="2023" name="Science">
        <title>Genomic signatures of disease resistance in endangered staghorn corals.</title>
        <authorList>
            <person name="Vollmer S.V."/>
            <person name="Selwyn J.D."/>
            <person name="Despard B.A."/>
            <person name="Roesel C.L."/>
        </authorList>
    </citation>
    <scope>NUCLEOTIDE SEQUENCE</scope>
    <source>
        <strain evidence="1">K2</strain>
    </source>
</reference>
<evidence type="ECO:0000313" key="1">
    <source>
        <dbReference type="EMBL" id="KAK2557440.1"/>
    </source>
</evidence>
<reference evidence="1" key="1">
    <citation type="journal article" date="2023" name="G3 (Bethesda)">
        <title>Whole genome assembly and annotation of the endangered Caribbean coral Acropora cervicornis.</title>
        <authorList>
            <person name="Selwyn J.D."/>
            <person name="Vollmer S.V."/>
        </authorList>
    </citation>
    <scope>NUCLEOTIDE SEQUENCE</scope>
    <source>
        <strain evidence="1">K2</strain>
    </source>
</reference>
<comment type="caution">
    <text evidence="1">The sequence shown here is derived from an EMBL/GenBank/DDBJ whole genome shotgun (WGS) entry which is preliminary data.</text>
</comment>
<organism evidence="1 2">
    <name type="scientific">Acropora cervicornis</name>
    <name type="common">Staghorn coral</name>
    <dbReference type="NCBI Taxonomy" id="6130"/>
    <lineage>
        <taxon>Eukaryota</taxon>
        <taxon>Metazoa</taxon>
        <taxon>Cnidaria</taxon>
        <taxon>Anthozoa</taxon>
        <taxon>Hexacorallia</taxon>
        <taxon>Scleractinia</taxon>
        <taxon>Astrocoeniina</taxon>
        <taxon>Acroporidae</taxon>
        <taxon>Acropora</taxon>
    </lineage>
</organism>
<gene>
    <name evidence="1" type="ORF">P5673_020166</name>
</gene>
<protein>
    <submittedName>
        <fullName evidence="1">Uncharacterized protein</fullName>
    </submittedName>
</protein>
<name>A0AAD9QAT5_ACRCE</name>
<dbReference type="Proteomes" id="UP001249851">
    <property type="component" value="Unassembled WGS sequence"/>
</dbReference>
<sequence>MTGAVPNIFAWKRSSPRKRPRATPRFTATTLAKKKVSEASEVVDSSTECSEIEIICEDATSTYMPELGFPEAGEVKNITDCECSTDFVEGSEKDILIAELNNKPSAVLANIEESEPGLVVSKLQNLSLVAFYTGFPNYQTMMALYDFLNAGEHGENINYFGCREKMLIVPPSL</sequence>
<dbReference type="AlphaFoldDB" id="A0AAD9QAT5"/>
<keyword evidence="2" id="KW-1185">Reference proteome</keyword>
<evidence type="ECO:0000313" key="2">
    <source>
        <dbReference type="Proteomes" id="UP001249851"/>
    </source>
</evidence>
<proteinExistence type="predicted"/>